<keyword evidence="3" id="KW-0694">RNA-binding</keyword>
<reference evidence="5 6" key="1">
    <citation type="journal article" date="2016" name="Nat. Commun.">
        <title>Thousands of microbial genomes shed light on interconnected biogeochemical processes in an aquifer system.</title>
        <authorList>
            <person name="Anantharaman K."/>
            <person name="Brown C.T."/>
            <person name="Hug L.A."/>
            <person name="Sharon I."/>
            <person name="Castelle C.J."/>
            <person name="Probst A.J."/>
            <person name="Thomas B.C."/>
            <person name="Singh A."/>
            <person name="Wilkins M.J."/>
            <person name="Karaoz U."/>
            <person name="Brodie E.L."/>
            <person name="Williams K.H."/>
            <person name="Hubbard S.S."/>
            <person name="Banfield J.F."/>
        </authorList>
    </citation>
    <scope>NUCLEOTIDE SEQUENCE [LARGE SCALE GENOMIC DNA]</scope>
</reference>
<dbReference type="GO" id="GO:0005840">
    <property type="term" value="C:ribosome"/>
    <property type="evidence" value="ECO:0007669"/>
    <property type="project" value="UniProtKB-KW"/>
</dbReference>
<protein>
    <recommendedName>
        <fullName evidence="2 3">Small ribosomal subunit protein bS6</fullName>
    </recommendedName>
</protein>
<dbReference type="GO" id="GO:1990904">
    <property type="term" value="C:ribonucleoprotein complex"/>
    <property type="evidence" value="ECO:0007669"/>
    <property type="project" value="UniProtKB-KW"/>
</dbReference>
<keyword evidence="3" id="KW-0687">Ribonucleoprotein</keyword>
<sequence length="171" mass="19548">MPDIAVKNKVLYEAFIYLGPEVASTDISAKEEKIQKLLEKHGGEIKKTGKFTKVEFSYPINKNNTGYAAGFYFEADPESLDEITADLKISEVSILRFMISRASEIRQPKKHKTNIEVPEIPEFDKEKKKEEIKSPVLRSKSQKTDAEEEDSKQKTTLEDIDKRLDEIMGSF</sequence>
<dbReference type="GO" id="GO:0003735">
    <property type="term" value="F:structural constituent of ribosome"/>
    <property type="evidence" value="ECO:0007669"/>
    <property type="project" value="InterPro"/>
</dbReference>
<dbReference type="SUPFAM" id="SSF54995">
    <property type="entry name" value="Ribosomal protein S6"/>
    <property type="match status" value="1"/>
</dbReference>
<comment type="function">
    <text evidence="3">Binds together with bS18 to 16S ribosomal RNA.</text>
</comment>
<keyword evidence="3" id="KW-0689">Ribosomal protein</keyword>
<evidence type="ECO:0000313" key="6">
    <source>
        <dbReference type="Proteomes" id="UP000178835"/>
    </source>
</evidence>
<dbReference type="GO" id="GO:0019843">
    <property type="term" value="F:rRNA binding"/>
    <property type="evidence" value="ECO:0007669"/>
    <property type="project" value="UniProtKB-UniRule"/>
</dbReference>
<dbReference type="InterPro" id="IPR035980">
    <property type="entry name" value="Ribosomal_bS6_sf"/>
</dbReference>
<evidence type="ECO:0000256" key="4">
    <source>
        <dbReference type="SAM" id="MobiDB-lite"/>
    </source>
</evidence>
<feature type="region of interest" description="Disordered" evidence="4">
    <location>
        <begin position="110"/>
        <end position="171"/>
    </location>
</feature>
<gene>
    <name evidence="3" type="primary">rpsF</name>
    <name evidence="5" type="ORF">A2919_01475</name>
</gene>
<dbReference type="Proteomes" id="UP000178835">
    <property type="component" value="Unassembled WGS sequence"/>
</dbReference>
<feature type="compositionally biased region" description="Basic and acidic residues" evidence="4">
    <location>
        <begin position="151"/>
        <end position="171"/>
    </location>
</feature>
<dbReference type="InterPro" id="IPR020814">
    <property type="entry name" value="Ribosomal_S6_plastid/chlpt"/>
</dbReference>
<dbReference type="HAMAP" id="MF_00360">
    <property type="entry name" value="Ribosomal_bS6"/>
    <property type="match status" value="1"/>
</dbReference>
<comment type="similarity">
    <text evidence="1 3">Belongs to the bacterial ribosomal protein bS6 family.</text>
</comment>
<dbReference type="InterPro" id="IPR014717">
    <property type="entry name" value="Transl_elong_EF1B/ribsomal_bS6"/>
</dbReference>
<dbReference type="CDD" id="cd00473">
    <property type="entry name" value="bS6"/>
    <property type="match status" value="1"/>
</dbReference>
<dbReference type="AlphaFoldDB" id="A0A1G2HFE7"/>
<dbReference type="GO" id="GO:0006412">
    <property type="term" value="P:translation"/>
    <property type="evidence" value="ECO:0007669"/>
    <property type="project" value="UniProtKB-UniRule"/>
</dbReference>
<dbReference type="EMBL" id="MHOH01000003">
    <property type="protein sequence ID" value="OGZ61212.1"/>
    <property type="molecule type" value="Genomic_DNA"/>
</dbReference>
<dbReference type="Gene3D" id="3.30.70.60">
    <property type="match status" value="1"/>
</dbReference>
<accession>A0A1G2HFE7</accession>
<evidence type="ECO:0000256" key="1">
    <source>
        <dbReference type="ARBA" id="ARBA00009512"/>
    </source>
</evidence>
<comment type="caution">
    <text evidence="5">The sequence shown here is derived from an EMBL/GenBank/DDBJ whole genome shotgun (WGS) entry which is preliminary data.</text>
</comment>
<evidence type="ECO:0000313" key="5">
    <source>
        <dbReference type="EMBL" id="OGZ61212.1"/>
    </source>
</evidence>
<name>A0A1G2HFE7_9BACT</name>
<proteinExistence type="inferred from homology"/>
<keyword evidence="3" id="KW-0699">rRNA-binding</keyword>
<organism evidence="5 6">
    <name type="scientific">Candidatus Spechtbacteria bacterium RIFCSPLOWO2_01_FULL_43_12</name>
    <dbReference type="NCBI Taxonomy" id="1802162"/>
    <lineage>
        <taxon>Bacteria</taxon>
        <taxon>Candidatus Spechtiibacteriota</taxon>
    </lineage>
</organism>
<feature type="compositionally biased region" description="Basic and acidic residues" evidence="4">
    <location>
        <begin position="122"/>
        <end position="133"/>
    </location>
</feature>
<evidence type="ECO:0000256" key="2">
    <source>
        <dbReference type="ARBA" id="ARBA00035294"/>
    </source>
</evidence>
<evidence type="ECO:0000256" key="3">
    <source>
        <dbReference type="HAMAP-Rule" id="MF_00360"/>
    </source>
</evidence>
<dbReference type="Pfam" id="PF01250">
    <property type="entry name" value="Ribosomal_S6"/>
    <property type="match status" value="1"/>
</dbReference>
<dbReference type="InterPro" id="IPR000529">
    <property type="entry name" value="Ribosomal_bS6"/>
</dbReference>